<dbReference type="PANTHER" id="PTHR24111">
    <property type="entry name" value="LEUCINE-RICH REPEAT-CONTAINING PROTEIN 34"/>
    <property type="match status" value="1"/>
</dbReference>
<feature type="region of interest" description="Disordered" evidence="2">
    <location>
        <begin position="376"/>
        <end position="414"/>
    </location>
</feature>
<dbReference type="Proteomes" id="UP000654075">
    <property type="component" value="Unassembled WGS sequence"/>
</dbReference>
<reference evidence="3" key="1">
    <citation type="submission" date="2021-02" db="EMBL/GenBank/DDBJ databases">
        <authorList>
            <person name="Dougan E. K."/>
            <person name="Rhodes N."/>
            <person name="Thang M."/>
            <person name="Chan C."/>
        </authorList>
    </citation>
    <scope>NUCLEOTIDE SEQUENCE</scope>
</reference>
<dbReference type="InterPro" id="IPR052201">
    <property type="entry name" value="LRR-containing_regulator"/>
</dbReference>
<evidence type="ECO:0000313" key="5">
    <source>
        <dbReference type="Proteomes" id="UP000654075"/>
    </source>
</evidence>
<keyword evidence="5" id="KW-1185">Reference proteome</keyword>
<dbReference type="PROSITE" id="PS50330">
    <property type="entry name" value="UIM"/>
    <property type="match status" value="1"/>
</dbReference>
<dbReference type="SUPFAM" id="SSF52047">
    <property type="entry name" value="RNI-like"/>
    <property type="match status" value="1"/>
</dbReference>
<organism evidence="3 5">
    <name type="scientific">Polarella glacialis</name>
    <name type="common">Dinoflagellate</name>
    <dbReference type="NCBI Taxonomy" id="89957"/>
    <lineage>
        <taxon>Eukaryota</taxon>
        <taxon>Sar</taxon>
        <taxon>Alveolata</taxon>
        <taxon>Dinophyceae</taxon>
        <taxon>Suessiales</taxon>
        <taxon>Suessiaceae</taxon>
        <taxon>Polarella</taxon>
    </lineage>
</organism>
<evidence type="ECO:0000313" key="3">
    <source>
        <dbReference type="EMBL" id="CAE8606725.1"/>
    </source>
</evidence>
<dbReference type="Gene3D" id="3.80.10.10">
    <property type="entry name" value="Ribonuclease Inhibitor"/>
    <property type="match status" value="3"/>
</dbReference>
<feature type="compositionally biased region" description="Low complexity" evidence="2">
    <location>
        <begin position="376"/>
        <end position="389"/>
    </location>
</feature>
<feature type="compositionally biased region" description="Polar residues" evidence="2">
    <location>
        <begin position="590"/>
        <end position="599"/>
    </location>
</feature>
<name>A0A813EXL8_POLGL</name>
<keyword evidence="1" id="KW-0677">Repeat</keyword>
<dbReference type="InterPro" id="IPR032675">
    <property type="entry name" value="LRR_dom_sf"/>
</dbReference>
<dbReference type="EMBL" id="CAJNNW010014504">
    <property type="protein sequence ID" value="CAE8656679.1"/>
    <property type="molecule type" value="Genomic_DNA"/>
</dbReference>
<accession>A0A813EXL8</accession>
<proteinExistence type="predicted"/>
<gene>
    <name evidence="3" type="ORF">PGLA1383_LOCUS24699</name>
    <name evidence="4" type="ORF">PGLA2088_LOCUS12331</name>
</gene>
<feature type="region of interest" description="Disordered" evidence="2">
    <location>
        <begin position="572"/>
        <end position="601"/>
    </location>
</feature>
<dbReference type="InterPro" id="IPR003903">
    <property type="entry name" value="UIM_dom"/>
</dbReference>
<comment type="caution">
    <text evidence="3">The sequence shown here is derived from an EMBL/GenBank/DDBJ whole genome shotgun (WGS) entry which is preliminary data.</text>
</comment>
<sequence length="636" mass="67476">MKELLVEVEMTPDGTPRLEAALGRLSSHVPCSQRMSEVVEHVKLALLLATATASCFRSLIITGRPSEALLVVMFEAMKHNAVLQSCTLAFGGTSIRISDQTGVALAEAMKHNAVLQSCRLELRSTSISDQTGVALAEALKHNAVLQSCRLELTATSISDQTGVALAEALKHNAVLQSCRLDLGGTSISDQTGATLAEALKHNAVLQSCALELTATSISDQAGVALAEAMKHNAVLQSCTLRLTATSISDQTGVALAEALKHNAVLQSCALELTGNSISDQTGVALSEAIVQANATLTSMRLVPPRLLSQSACRALERNQELPSLWCHVARVARRSASRNLQDIVAAMSEQAFRRAVFEFLLPPGYFESHMRPAAAAEPAQLTAASAAEPMPSPAQDEEPEKPVSSEQSEEVELSLALELSQQEANAEENSHVAEALLRSRSEARLSGDGVVLLRLDSHARSPQVAEALLYSPELAPCRAMVAEAGCELQPAWAGGAWLFVPLTESQFQEAGPDLHANVKHIHILALSEHEPLVHQALKCVPRKCRPKCYHESLGAPAALSVPGASSCGAFEETVSRGDAPPGSSEVGSPASPTLNQDRSSAGRLNGDFAYDIVVQRTFIHFPSPSSDASTERHSAP</sequence>
<dbReference type="EMBL" id="CAJNNV010019741">
    <property type="protein sequence ID" value="CAE8606725.1"/>
    <property type="molecule type" value="Genomic_DNA"/>
</dbReference>
<evidence type="ECO:0000256" key="2">
    <source>
        <dbReference type="SAM" id="MobiDB-lite"/>
    </source>
</evidence>
<dbReference type="PANTHER" id="PTHR24111:SF0">
    <property type="entry name" value="LEUCINE-RICH REPEAT-CONTAINING PROTEIN"/>
    <property type="match status" value="1"/>
</dbReference>
<dbReference type="AlphaFoldDB" id="A0A813EXL8"/>
<evidence type="ECO:0000256" key="1">
    <source>
        <dbReference type="ARBA" id="ARBA00022737"/>
    </source>
</evidence>
<protein>
    <submittedName>
        <fullName evidence="3">Uncharacterized protein</fullName>
    </submittedName>
</protein>
<evidence type="ECO:0000313" key="4">
    <source>
        <dbReference type="EMBL" id="CAE8656679.1"/>
    </source>
</evidence>
<dbReference type="SMART" id="SM00368">
    <property type="entry name" value="LRR_RI"/>
    <property type="match status" value="5"/>
</dbReference>
<dbReference type="Proteomes" id="UP000626109">
    <property type="component" value="Unassembled WGS sequence"/>
</dbReference>